<dbReference type="GO" id="GO:0016020">
    <property type="term" value="C:membrane"/>
    <property type="evidence" value="ECO:0007669"/>
    <property type="project" value="UniProtKB-SubCell"/>
</dbReference>
<dbReference type="AlphaFoldDB" id="A0A139LSW9"/>
<dbReference type="InterPro" id="IPR009908">
    <property type="entry name" value="Methylamine_util_MauE"/>
</dbReference>
<evidence type="ECO:0000256" key="4">
    <source>
        <dbReference type="ARBA" id="ARBA00023136"/>
    </source>
</evidence>
<protein>
    <recommendedName>
        <fullName evidence="5">Methylamine utilisation protein MauE domain-containing protein</fullName>
    </recommendedName>
</protein>
<comment type="caution">
    <text evidence="6">The sequence shown here is derived from an EMBL/GenBank/DDBJ whole genome shotgun (WGS) entry which is preliminary data.</text>
</comment>
<dbReference type="PATRIC" id="fig|329854.7.peg.690"/>
<evidence type="ECO:0000256" key="1">
    <source>
        <dbReference type="ARBA" id="ARBA00004141"/>
    </source>
</evidence>
<organism evidence="6">
    <name type="scientific">Bacteroides intestinalis</name>
    <dbReference type="NCBI Taxonomy" id="329854"/>
    <lineage>
        <taxon>Bacteria</taxon>
        <taxon>Pseudomonadati</taxon>
        <taxon>Bacteroidota</taxon>
        <taxon>Bacteroidia</taxon>
        <taxon>Bacteroidales</taxon>
        <taxon>Bacteroidaceae</taxon>
        <taxon>Bacteroides</taxon>
    </lineage>
</organism>
<gene>
    <name evidence="6" type="ORF">HMPREF2531_00687</name>
</gene>
<dbReference type="GO" id="GO:0030416">
    <property type="term" value="P:methylamine metabolic process"/>
    <property type="evidence" value="ECO:0007669"/>
    <property type="project" value="InterPro"/>
</dbReference>
<dbReference type="Proteomes" id="UP000070319">
    <property type="component" value="Unassembled WGS sequence"/>
</dbReference>
<evidence type="ECO:0000313" key="7">
    <source>
        <dbReference type="Proteomes" id="UP000070319"/>
    </source>
</evidence>
<dbReference type="NCBIfam" id="NF045576">
    <property type="entry name" value="BT_3928_fam"/>
    <property type="match status" value="1"/>
</dbReference>
<keyword evidence="2" id="KW-0812">Transmembrane</keyword>
<reference evidence="6 7" key="1">
    <citation type="submission" date="2016-02" db="EMBL/GenBank/DDBJ databases">
        <authorList>
            <person name="Wen L."/>
            <person name="He K."/>
            <person name="Yang H."/>
        </authorList>
    </citation>
    <scope>NUCLEOTIDE SEQUENCE [LARGE SCALE GENOMIC DNA]</scope>
    <source>
        <strain evidence="6 7">KLE1704</strain>
    </source>
</reference>
<evidence type="ECO:0000313" key="6">
    <source>
        <dbReference type="EMBL" id="KXT54516.1"/>
    </source>
</evidence>
<proteinExistence type="predicted"/>
<name>A0A139LSW9_9BACE</name>
<evidence type="ECO:0000256" key="2">
    <source>
        <dbReference type="ARBA" id="ARBA00022692"/>
    </source>
</evidence>
<evidence type="ECO:0000259" key="5">
    <source>
        <dbReference type="Pfam" id="PF07291"/>
    </source>
</evidence>
<comment type="subcellular location">
    <subcellularLocation>
        <location evidence="1">Membrane</location>
        <topology evidence="1">Multi-pass membrane protein</topology>
    </subcellularLocation>
</comment>
<sequence length="448" mass="51305">MNLETKQKHIIWKSWVNVCRFLLAAVFIFSGFVKAVDPLGSFYKIQDYLTAFGMAAWFPTYLQLLFAIVLSALEFSVGVFLFFGIRRRFATTLALLLMIVMTPLTLYLALANPVSDCGCFGDAWVLTNWETFGKNVVLFIAAVSVFKGGKQIIRFITAKMAWMVSMYTFFFVFVLSFYCLDNLPILDFRPYKIGKNIKEGMEIPEGAKPSVFESKFILEKDGKKQEFTLDNYPDSTWTFVETRTVLKEKGYEPPIHDFSIVSLETGEDLTDSILSDKGYTFLLVAHRIENADDSNIDLINEIYDYSVEHGYGFYALTSSPEEQIELWRDKTGAEYPFCQMDDITLKTIIRSNPGLMLIKDGVILNKWSDNSLPDEYVLTDSLDKLELGQQKQESDLRTIGYVFLWFIIPLLMVIGVDILVVKRRERKRAKNKVISDGVMSDKQELPQP</sequence>
<accession>A0A139LSW9</accession>
<keyword evidence="3" id="KW-1133">Transmembrane helix</keyword>
<feature type="domain" description="Methylamine utilisation protein MauE" evidence="5">
    <location>
        <begin position="16"/>
        <end position="144"/>
    </location>
</feature>
<evidence type="ECO:0000256" key="3">
    <source>
        <dbReference type="ARBA" id="ARBA00022989"/>
    </source>
</evidence>
<dbReference type="Pfam" id="PF07291">
    <property type="entry name" value="MauE"/>
    <property type="match status" value="1"/>
</dbReference>
<dbReference type="EMBL" id="LTDF01000044">
    <property type="protein sequence ID" value="KXT54516.1"/>
    <property type="molecule type" value="Genomic_DNA"/>
</dbReference>
<keyword evidence="4" id="KW-0472">Membrane</keyword>